<organism evidence="1 2">
    <name type="scientific">Novosphingobium clariflavum</name>
    <dbReference type="NCBI Taxonomy" id="2029884"/>
    <lineage>
        <taxon>Bacteria</taxon>
        <taxon>Pseudomonadati</taxon>
        <taxon>Pseudomonadota</taxon>
        <taxon>Alphaproteobacteria</taxon>
        <taxon>Sphingomonadales</taxon>
        <taxon>Sphingomonadaceae</taxon>
        <taxon>Novosphingobium</taxon>
    </lineage>
</organism>
<proteinExistence type="predicted"/>
<dbReference type="Proteomes" id="UP001589858">
    <property type="component" value="Unassembled WGS sequence"/>
</dbReference>
<protein>
    <submittedName>
        <fullName evidence="1">Uncharacterized protein</fullName>
    </submittedName>
</protein>
<evidence type="ECO:0000313" key="2">
    <source>
        <dbReference type="Proteomes" id="UP001589858"/>
    </source>
</evidence>
<keyword evidence="2" id="KW-1185">Reference proteome</keyword>
<sequence length="111" mass="12623">MKARPLRSRNGRFLRKLVPTPEGQACWLIWSLRWKMWHRRGSAGGCSGYTKDISEAGLFPFSKASAYHDGIRNEAFHVSDKVDLIAMQISDVRRMLSALEQKAEAFRQVAA</sequence>
<comment type="caution">
    <text evidence="1">The sequence shown here is derived from an EMBL/GenBank/DDBJ whole genome shotgun (WGS) entry which is preliminary data.</text>
</comment>
<name>A0ABV6S1B5_9SPHN</name>
<gene>
    <name evidence="1" type="ORF">ACFFF8_00310</name>
</gene>
<dbReference type="EMBL" id="JBHLTM010000002">
    <property type="protein sequence ID" value="MFC0683029.1"/>
    <property type="molecule type" value="Genomic_DNA"/>
</dbReference>
<reference evidence="1 2" key="1">
    <citation type="submission" date="2024-09" db="EMBL/GenBank/DDBJ databases">
        <authorList>
            <person name="Sun Q."/>
            <person name="Mori K."/>
        </authorList>
    </citation>
    <scope>NUCLEOTIDE SEQUENCE [LARGE SCALE GENOMIC DNA]</scope>
    <source>
        <strain evidence="1 2">CICC 11035S</strain>
    </source>
</reference>
<evidence type="ECO:0000313" key="1">
    <source>
        <dbReference type="EMBL" id="MFC0683029.1"/>
    </source>
</evidence>
<dbReference type="RefSeq" id="WP_267222879.1">
    <property type="nucleotide sequence ID" value="NZ_JAPCWC010000018.1"/>
</dbReference>
<accession>A0ABV6S1B5</accession>